<protein>
    <recommendedName>
        <fullName evidence="3">DUF4279 domain-containing protein</fullName>
    </recommendedName>
</protein>
<dbReference type="EMBL" id="JAUSTW010000025">
    <property type="protein sequence ID" value="MDQ0202300.1"/>
    <property type="molecule type" value="Genomic_DNA"/>
</dbReference>
<reference evidence="1 2" key="1">
    <citation type="submission" date="2023-07" db="EMBL/GenBank/DDBJ databases">
        <title>Genomic Encyclopedia of Type Strains, Phase IV (KMG-IV): sequencing the most valuable type-strain genomes for metagenomic binning, comparative biology and taxonomic classification.</title>
        <authorList>
            <person name="Goeker M."/>
        </authorList>
    </citation>
    <scope>NUCLEOTIDE SEQUENCE [LARGE SCALE GENOMIC DNA]</scope>
    <source>
        <strain evidence="1 2">DSM 27594</strain>
    </source>
</reference>
<organism evidence="1 2">
    <name type="scientific">Neobacillus ginsengisoli</name>
    <dbReference type="NCBI Taxonomy" id="904295"/>
    <lineage>
        <taxon>Bacteria</taxon>
        <taxon>Bacillati</taxon>
        <taxon>Bacillota</taxon>
        <taxon>Bacilli</taxon>
        <taxon>Bacillales</taxon>
        <taxon>Bacillaceae</taxon>
        <taxon>Neobacillus</taxon>
    </lineage>
</organism>
<name>A0ABT9Y386_9BACI</name>
<keyword evidence="2" id="KW-1185">Reference proteome</keyword>
<sequence>MNKTQVMVYFSLYGDDFPVDSVTELLGINPTNSYKKGDVIEIKPNPNIVSTKVHYRKETAWELGTDYQESYDVKEQLNEVIKPLKNKAHIINQLKSKFSLECHFEIVIIMENGYTPAFYLNKEQIEFANSIKAEFDIDLYANPYNDTCEG</sequence>
<dbReference type="Proteomes" id="UP001224122">
    <property type="component" value="Unassembled WGS sequence"/>
</dbReference>
<dbReference type="Pfam" id="PF14106">
    <property type="entry name" value="DUF4279"/>
    <property type="match status" value="1"/>
</dbReference>
<gene>
    <name evidence="1" type="ORF">J2S10_005537</name>
</gene>
<accession>A0ABT9Y386</accession>
<evidence type="ECO:0000313" key="2">
    <source>
        <dbReference type="Proteomes" id="UP001224122"/>
    </source>
</evidence>
<comment type="caution">
    <text evidence="1">The sequence shown here is derived from an EMBL/GenBank/DDBJ whole genome shotgun (WGS) entry which is preliminary data.</text>
</comment>
<evidence type="ECO:0000313" key="1">
    <source>
        <dbReference type="EMBL" id="MDQ0202300.1"/>
    </source>
</evidence>
<dbReference type="InterPro" id="IPR025459">
    <property type="entry name" value="DUF4279"/>
</dbReference>
<proteinExistence type="predicted"/>
<evidence type="ECO:0008006" key="3">
    <source>
        <dbReference type="Google" id="ProtNLM"/>
    </source>
</evidence>